<keyword evidence="2" id="KW-0695">RNA-directed DNA polymerase</keyword>
<feature type="domain" description="Reverse transcriptase" evidence="1">
    <location>
        <begin position="133"/>
        <end position="168"/>
    </location>
</feature>
<gene>
    <name evidence="2" type="ORF">BpHYR1_038745</name>
</gene>
<dbReference type="GO" id="GO:0003964">
    <property type="term" value="F:RNA-directed DNA polymerase activity"/>
    <property type="evidence" value="ECO:0007669"/>
    <property type="project" value="UniProtKB-KW"/>
</dbReference>
<sequence>MTSDHFPIGACINFDYSVIPKTQPKKLNYKKANWLLFREILRGQNSGLNSASIDELNEEITQKLISAAYKSIPYQTNRIFKTSLPPNIVNKFDEPVSTKEITSAIKRLKEEASSEPDQIHNLMLKNVPQNILKDIIETKIPNAWKSANITMIPKKSNLTQDPAKYRPI</sequence>
<dbReference type="EMBL" id="REGN01007050">
    <property type="protein sequence ID" value="RNA07431.1"/>
    <property type="molecule type" value="Genomic_DNA"/>
</dbReference>
<evidence type="ECO:0000313" key="2">
    <source>
        <dbReference type="EMBL" id="RNA07431.1"/>
    </source>
</evidence>
<keyword evidence="2" id="KW-0808">Transferase</keyword>
<dbReference type="Proteomes" id="UP000276133">
    <property type="component" value="Unassembled WGS sequence"/>
</dbReference>
<evidence type="ECO:0000259" key="1">
    <source>
        <dbReference type="PROSITE" id="PS50878"/>
    </source>
</evidence>
<dbReference type="OrthoDB" id="416454at2759"/>
<accession>A0A3M7Q8Y6</accession>
<protein>
    <submittedName>
        <fullName evidence="2">RNA-directed DNA polymerase from mobile element jockey-like</fullName>
    </submittedName>
</protein>
<dbReference type="AlphaFoldDB" id="A0A3M7Q8Y6"/>
<feature type="non-terminal residue" evidence="2">
    <location>
        <position position="168"/>
    </location>
</feature>
<dbReference type="GO" id="GO:0007508">
    <property type="term" value="P:larval heart development"/>
    <property type="evidence" value="ECO:0007669"/>
    <property type="project" value="TreeGrafter"/>
</dbReference>
<dbReference type="PANTHER" id="PTHR33395:SF22">
    <property type="entry name" value="REVERSE TRANSCRIPTASE DOMAIN-CONTAINING PROTEIN"/>
    <property type="match status" value="1"/>
</dbReference>
<dbReference type="PROSITE" id="PS50878">
    <property type="entry name" value="RT_POL"/>
    <property type="match status" value="1"/>
</dbReference>
<organism evidence="2 3">
    <name type="scientific">Brachionus plicatilis</name>
    <name type="common">Marine rotifer</name>
    <name type="synonym">Brachionus muelleri</name>
    <dbReference type="NCBI Taxonomy" id="10195"/>
    <lineage>
        <taxon>Eukaryota</taxon>
        <taxon>Metazoa</taxon>
        <taxon>Spiralia</taxon>
        <taxon>Gnathifera</taxon>
        <taxon>Rotifera</taxon>
        <taxon>Eurotatoria</taxon>
        <taxon>Monogononta</taxon>
        <taxon>Pseudotrocha</taxon>
        <taxon>Ploima</taxon>
        <taxon>Brachionidae</taxon>
        <taxon>Brachionus</taxon>
    </lineage>
</organism>
<comment type="caution">
    <text evidence="2">The sequence shown here is derived from an EMBL/GenBank/DDBJ whole genome shotgun (WGS) entry which is preliminary data.</text>
</comment>
<dbReference type="GO" id="GO:0061343">
    <property type="term" value="P:cell adhesion involved in heart morphogenesis"/>
    <property type="evidence" value="ECO:0007669"/>
    <property type="project" value="TreeGrafter"/>
</dbReference>
<proteinExistence type="predicted"/>
<keyword evidence="3" id="KW-1185">Reference proteome</keyword>
<reference evidence="2 3" key="1">
    <citation type="journal article" date="2018" name="Sci. Rep.">
        <title>Genomic signatures of local adaptation to the degree of environmental predictability in rotifers.</title>
        <authorList>
            <person name="Franch-Gras L."/>
            <person name="Hahn C."/>
            <person name="Garcia-Roger E.M."/>
            <person name="Carmona M.J."/>
            <person name="Serra M."/>
            <person name="Gomez A."/>
        </authorList>
    </citation>
    <scope>NUCLEOTIDE SEQUENCE [LARGE SCALE GENOMIC DNA]</scope>
    <source>
        <strain evidence="2">HYR1</strain>
    </source>
</reference>
<dbReference type="PANTHER" id="PTHR33395">
    <property type="entry name" value="TRANSCRIPTASE, PUTATIVE-RELATED-RELATED"/>
    <property type="match status" value="1"/>
</dbReference>
<dbReference type="GO" id="GO:0031012">
    <property type="term" value="C:extracellular matrix"/>
    <property type="evidence" value="ECO:0007669"/>
    <property type="project" value="TreeGrafter"/>
</dbReference>
<name>A0A3M7Q8Y6_BRAPC</name>
<keyword evidence="2" id="KW-0548">Nucleotidyltransferase</keyword>
<evidence type="ECO:0000313" key="3">
    <source>
        <dbReference type="Proteomes" id="UP000276133"/>
    </source>
</evidence>
<dbReference type="InterPro" id="IPR000477">
    <property type="entry name" value="RT_dom"/>
</dbReference>